<feature type="region of interest" description="Disordered" evidence="1">
    <location>
        <begin position="388"/>
        <end position="408"/>
    </location>
</feature>
<organism evidence="3 4">
    <name type="scientific">Chara braunii</name>
    <name type="common">Braun's stonewort</name>
    <dbReference type="NCBI Taxonomy" id="69332"/>
    <lineage>
        <taxon>Eukaryota</taxon>
        <taxon>Viridiplantae</taxon>
        <taxon>Streptophyta</taxon>
        <taxon>Charophyceae</taxon>
        <taxon>Charales</taxon>
        <taxon>Characeae</taxon>
        <taxon>Chara</taxon>
    </lineage>
</organism>
<dbReference type="EMBL" id="BFEA01000004">
    <property type="protein sequence ID" value="GBG59438.1"/>
    <property type="molecule type" value="Genomic_DNA"/>
</dbReference>
<accession>A0A388JNT7</accession>
<comment type="caution">
    <text evidence="3">The sequence shown here is derived from an EMBL/GenBank/DDBJ whole genome shotgun (WGS) entry which is preliminary data.</text>
</comment>
<gene>
    <name evidence="3" type="ORF">CBR_g38463</name>
</gene>
<evidence type="ECO:0000256" key="2">
    <source>
        <dbReference type="SAM" id="SignalP"/>
    </source>
</evidence>
<dbReference type="Proteomes" id="UP000265515">
    <property type="component" value="Unassembled WGS sequence"/>
</dbReference>
<feature type="signal peptide" evidence="2">
    <location>
        <begin position="1"/>
        <end position="19"/>
    </location>
</feature>
<keyword evidence="2" id="KW-0732">Signal</keyword>
<evidence type="ECO:0000256" key="1">
    <source>
        <dbReference type="SAM" id="MobiDB-lite"/>
    </source>
</evidence>
<feature type="chain" id="PRO_5017371318" description="DUF4283 domain-containing protein" evidence="2">
    <location>
        <begin position="20"/>
        <end position="574"/>
    </location>
</feature>
<dbReference type="Gramene" id="GBG59438">
    <property type="protein sequence ID" value="GBG59438"/>
    <property type="gene ID" value="CBR_g38463"/>
</dbReference>
<reference evidence="3 4" key="1">
    <citation type="journal article" date="2018" name="Cell">
        <title>The Chara Genome: Secondary Complexity and Implications for Plant Terrestrialization.</title>
        <authorList>
            <person name="Nishiyama T."/>
            <person name="Sakayama H."/>
            <person name="Vries J.D."/>
            <person name="Buschmann H."/>
            <person name="Saint-Marcoux D."/>
            <person name="Ullrich K.K."/>
            <person name="Haas F.B."/>
            <person name="Vanderstraeten L."/>
            <person name="Becker D."/>
            <person name="Lang D."/>
            <person name="Vosolsobe S."/>
            <person name="Rombauts S."/>
            <person name="Wilhelmsson P.K.I."/>
            <person name="Janitza P."/>
            <person name="Kern R."/>
            <person name="Heyl A."/>
            <person name="Rumpler F."/>
            <person name="Villalobos L.I.A.C."/>
            <person name="Clay J.M."/>
            <person name="Skokan R."/>
            <person name="Toyoda A."/>
            <person name="Suzuki Y."/>
            <person name="Kagoshima H."/>
            <person name="Schijlen E."/>
            <person name="Tajeshwar N."/>
            <person name="Catarino B."/>
            <person name="Hetherington A.J."/>
            <person name="Saltykova A."/>
            <person name="Bonnot C."/>
            <person name="Breuninger H."/>
            <person name="Symeonidi A."/>
            <person name="Radhakrishnan G.V."/>
            <person name="Van Nieuwerburgh F."/>
            <person name="Deforce D."/>
            <person name="Chang C."/>
            <person name="Karol K.G."/>
            <person name="Hedrich R."/>
            <person name="Ulvskov P."/>
            <person name="Glockner G."/>
            <person name="Delwiche C.F."/>
            <person name="Petrasek J."/>
            <person name="Van de Peer Y."/>
            <person name="Friml J."/>
            <person name="Beilby M."/>
            <person name="Dolan L."/>
            <person name="Kohara Y."/>
            <person name="Sugano S."/>
            <person name="Fujiyama A."/>
            <person name="Delaux P.-M."/>
            <person name="Quint M."/>
            <person name="TheiBen G."/>
            <person name="Hagemann M."/>
            <person name="Harholt J."/>
            <person name="Dunand C."/>
            <person name="Zachgo S."/>
            <person name="Langdale J."/>
            <person name="Maumus F."/>
            <person name="Straeten D.V.D."/>
            <person name="Gould S.B."/>
            <person name="Rensing S.A."/>
        </authorList>
    </citation>
    <scope>NUCLEOTIDE SEQUENCE [LARGE SCALE GENOMIC DNA]</scope>
    <source>
        <strain evidence="3 4">S276</strain>
    </source>
</reference>
<evidence type="ECO:0000313" key="3">
    <source>
        <dbReference type="EMBL" id="GBG59438.1"/>
    </source>
</evidence>
<sequence length="574" mass="65019">MRRGGVGLVLLSFLGSIALRSDLGEDSNGGLREMADRVGFYRHGCSFFLRIASEGSSTGSAVWARYVAVLWSVRPGREIWGCFGVGIPRDNQGLLLGGRWPELGLETLKVSVELARDQFLIQPVSNTLVTVMCMHEADKTVIDSWQRLRCERSEVRIHPWVPQRRLGPEERRAQLMQDYYWVEFRHIPVEIQAAFVYDFGMIYDIVAFIDPFPSFVAKRDDYLMLALDFAPGQPFSLDDVIPYRIGGKEYMIHTAHKMRPWCPKCRSYGHLSTEYACPRHPQKRTQVSGRLLRDPNKTTHRRVVDLGHKGWVYIEERTKEGTPRGWVWERTGEPEWETPPPSSWTPPTPVEEKMQQMQVTSPLKNHEDQGWTKVGRKGKKEIWTPKKQVGSNMEQKEESRGGNPEGTLGFDAIQYIPTVNGSLEHRNRGGASVSGQADGEVELKGNSTLAYGEVELKGQIRIQDNTDTREMEIPEGNKSGQQEEIRERLARDLMRDPFQAAFAPEPMDVDPLLNNASASPEGLGPGREEKEAGEEGVPPPHMVVEQKLVAIADRLMSNLKVKYGPLTDDFWEHT</sequence>
<dbReference type="AlphaFoldDB" id="A0A388JNT7"/>
<protein>
    <recommendedName>
        <fullName evidence="5">DUF4283 domain-containing protein</fullName>
    </recommendedName>
</protein>
<name>A0A388JNT7_CHABU</name>
<keyword evidence="4" id="KW-1185">Reference proteome</keyword>
<feature type="region of interest" description="Disordered" evidence="1">
    <location>
        <begin position="514"/>
        <end position="539"/>
    </location>
</feature>
<evidence type="ECO:0000313" key="4">
    <source>
        <dbReference type="Proteomes" id="UP000265515"/>
    </source>
</evidence>
<evidence type="ECO:0008006" key="5">
    <source>
        <dbReference type="Google" id="ProtNLM"/>
    </source>
</evidence>
<proteinExistence type="predicted"/>